<feature type="domain" description="MobA/VirD2-like nuclease" evidence="2">
    <location>
        <begin position="137"/>
        <end position="206"/>
    </location>
</feature>
<comment type="caution">
    <text evidence="3">The sequence shown here is derived from an EMBL/GenBank/DDBJ whole genome shotgun (WGS) entry which is preliminary data.</text>
</comment>
<gene>
    <name evidence="3" type="ORF">GGR90_000715</name>
</gene>
<reference evidence="3 4" key="1">
    <citation type="submission" date="2020-03" db="EMBL/GenBank/DDBJ databases">
        <title>Genomic Encyclopedia of Type Strains, Phase IV (KMG-IV): sequencing the most valuable type-strain genomes for metagenomic binning, comparative biology and taxonomic classification.</title>
        <authorList>
            <person name="Goeker M."/>
        </authorList>
    </citation>
    <scope>NUCLEOTIDE SEQUENCE [LARGE SCALE GENOMIC DNA]</scope>
    <source>
        <strain evidence="3 4">DSM 25229</strain>
    </source>
</reference>
<feature type="compositionally biased region" description="Basic and acidic residues" evidence="1">
    <location>
        <begin position="7"/>
        <end position="24"/>
    </location>
</feature>
<feature type="region of interest" description="Disordered" evidence="1">
    <location>
        <begin position="1"/>
        <end position="78"/>
    </location>
</feature>
<proteinExistence type="predicted"/>
<organism evidence="3 4">
    <name type="scientific">Sphingopyxis italica</name>
    <dbReference type="NCBI Taxonomy" id="1129133"/>
    <lineage>
        <taxon>Bacteria</taxon>
        <taxon>Pseudomonadati</taxon>
        <taxon>Pseudomonadota</taxon>
        <taxon>Alphaproteobacteria</taxon>
        <taxon>Sphingomonadales</taxon>
        <taxon>Sphingomonadaceae</taxon>
        <taxon>Sphingopyxis</taxon>
    </lineage>
</organism>
<name>A0A7X6B8L3_9SPHN</name>
<dbReference type="Pfam" id="PF11843">
    <property type="entry name" value="DUF3363"/>
    <property type="match status" value="2"/>
</dbReference>
<dbReference type="InterPro" id="IPR005094">
    <property type="entry name" value="Endonuclease_MobA/VirD2"/>
</dbReference>
<dbReference type="AlphaFoldDB" id="A0A7X6B8L3"/>
<sequence length="586" mass="63374">MAPPPMRGDDHDFRIRPGRSRDRGAGSAGKGKRLATQVRKAASRSGYTRSRPGRGAGGGTGTHGRGRRAMAAMRRQPGARRVTVMARVVRHQGARFRAAPLARHISYLEREGVTRDGRDASMFDAGGDAADRDAFAARCEDDRHHFRLIVSPEDAADLGDLRSFTRDLMTDMGRDLQTRLDWVAVDHWNTDNPHIHILVRGVTDDGADLVIDRGYIAAGIRGRAEALATLELGPRSELDMQSALAREVDADRWTSLDARLQRLADEAGGVIDLRPAANEDRHMHGLLVGRAARLEQMGLAERQGAGLWALGAGAEPALREVAVRGDIIKTMHRALSRGGRRFDPAALALHDGAPETAIVGRLVERGLHDELAGSAYAIVDGADGRTHHIRFNYMEMTGDARPGSIVELRSWEDGKGRAHMSLATRSDLPLASQVTAPGATWLDRQLVAREPVACGNGFGLEIRQAMEKRARYLVEQGLASRAGDRLTLSSGLIDKLASRELEAATASIAERTGLAHKSSAAGDYVSGVYRERVTLASGRFAMIDDGLGFQLVPWRPALDRHLGQHITGTMSPGGSVDWALGRGIGI</sequence>
<evidence type="ECO:0000256" key="1">
    <source>
        <dbReference type="SAM" id="MobiDB-lite"/>
    </source>
</evidence>
<feature type="compositionally biased region" description="Gly residues" evidence="1">
    <location>
        <begin position="54"/>
        <end position="63"/>
    </location>
</feature>
<dbReference type="EMBL" id="JAATIT010000001">
    <property type="protein sequence ID" value="NJB88563.1"/>
    <property type="molecule type" value="Genomic_DNA"/>
</dbReference>
<evidence type="ECO:0000259" key="2">
    <source>
        <dbReference type="Pfam" id="PF03432"/>
    </source>
</evidence>
<feature type="compositionally biased region" description="Low complexity" evidence="1">
    <location>
        <begin position="69"/>
        <end position="78"/>
    </location>
</feature>
<keyword evidence="4" id="KW-1185">Reference proteome</keyword>
<dbReference type="InterPro" id="IPR021795">
    <property type="entry name" value="DUF3363"/>
</dbReference>
<dbReference type="Proteomes" id="UP000535078">
    <property type="component" value="Unassembled WGS sequence"/>
</dbReference>
<accession>A0A7X6B8L3</accession>
<protein>
    <submittedName>
        <fullName evidence="3">Type IV secretory pathway VirD2 relaxase</fullName>
    </submittedName>
</protein>
<evidence type="ECO:0000313" key="4">
    <source>
        <dbReference type="Proteomes" id="UP000535078"/>
    </source>
</evidence>
<evidence type="ECO:0000313" key="3">
    <source>
        <dbReference type="EMBL" id="NJB88563.1"/>
    </source>
</evidence>
<dbReference type="Pfam" id="PF03432">
    <property type="entry name" value="Relaxase"/>
    <property type="match status" value="1"/>
</dbReference>